<protein>
    <submittedName>
        <fullName evidence="7">Glycosyltransferase</fullName>
        <ecNumber evidence="7">2.4.-.-</ecNumber>
    </submittedName>
</protein>
<evidence type="ECO:0000256" key="3">
    <source>
        <dbReference type="ARBA" id="ARBA00022676"/>
    </source>
</evidence>
<dbReference type="InterPro" id="IPR001173">
    <property type="entry name" value="Glyco_trans_2-like"/>
</dbReference>
<dbReference type="Pfam" id="PF00535">
    <property type="entry name" value="Glycos_transf_2"/>
    <property type="match status" value="1"/>
</dbReference>
<keyword evidence="2" id="KW-1003">Cell membrane</keyword>
<evidence type="ECO:0000313" key="8">
    <source>
        <dbReference type="Proteomes" id="UP001589896"/>
    </source>
</evidence>
<accession>A0ABV6RRU0</accession>
<keyword evidence="4 7" id="KW-0808">Transferase</keyword>
<sequence>MISFIVPAHNEARLIGPTLEALHTAALAAGRRYELIVVDDASDDDTARIAAAAGARVVPVEYRHIAATRNAGARAAAGDTLVFVDADTLVPVGTLRDALDALDGGAAGGGARLQLHGRLRWVQRVVLRFVTWLLRIARIAPGCFVFCTAAAYAASGGFDERYYAGEDVAFSRALARHGRFVVLRAPVSSSARKLRTHSLLDHLRLLAHFARRRRGLLRSRQGLDLWYGERRHEPDHD</sequence>
<proteinExistence type="predicted"/>
<evidence type="ECO:0000256" key="1">
    <source>
        <dbReference type="ARBA" id="ARBA00004236"/>
    </source>
</evidence>
<evidence type="ECO:0000259" key="6">
    <source>
        <dbReference type="Pfam" id="PF00535"/>
    </source>
</evidence>
<feature type="domain" description="Glycosyltransferase 2-like" evidence="6">
    <location>
        <begin position="3"/>
        <end position="106"/>
    </location>
</feature>
<reference evidence="7 8" key="1">
    <citation type="submission" date="2024-09" db="EMBL/GenBank/DDBJ databases">
        <authorList>
            <person name="Sun Q."/>
            <person name="Mori K."/>
        </authorList>
    </citation>
    <scope>NUCLEOTIDE SEQUENCE [LARGE SCALE GENOMIC DNA]</scope>
    <source>
        <strain evidence="7 8">KCTC 23076</strain>
    </source>
</reference>
<gene>
    <name evidence="7" type="ORF">ACFFGH_17825</name>
</gene>
<evidence type="ECO:0000256" key="4">
    <source>
        <dbReference type="ARBA" id="ARBA00022679"/>
    </source>
</evidence>
<dbReference type="SUPFAM" id="SSF53448">
    <property type="entry name" value="Nucleotide-diphospho-sugar transferases"/>
    <property type="match status" value="1"/>
</dbReference>
<evidence type="ECO:0000256" key="5">
    <source>
        <dbReference type="ARBA" id="ARBA00023136"/>
    </source>
</evidence>
<dbReference type="PANTHER" id="PTHR43646:SF2">
    <property type="entry name" value="GLYCOSYLTRANSFERASE 2-LIKE DOMAIN-CONTAINING PROTEIN"/>
    <property type="match status" value="1"/>
</dbReference>
<name>A0ABV6RRU0_9GAMM</name>
<dbReference type="EC" id="2.4.-.-" evidence="7"/>
<dbReference type="InterPro" id="IPR029044">
    <property type="entry name" value="Nucleotide-diphossugar_trans"/>
</dbReference>
<comment type="caution">
    <text evidence="7">The sequence shown here is derived from an EMBL/GenBank/DDBJ whole genome shotgun (WGS) entry which is preliminary data.</text>
</comment>
<keyword evidence="8" id="KW-1185">Reference proteome</keyword>
<dbReference type="EMBL" id="JBHLTG010000004">
    <property type="protein sequence ID" value="MFC0679701.1"/>
    <property type="molecule type" value="Genomic_DNA"/>
</dbReference>
<dbReference type="PANTHER" id="PTHR43646">
    <property type="entry name" value="GLYCOSYLTRANSFERASE"/>
    <property type="match status" value="1"/>
</dbReference>
<dbReference type="GO" id="GO:0016757">
    <property type="term" value="F:glycosyltransferase activity"/>
    <property type="evidence" value="ECO:0007669"/>
    <property type="project" value="UniProtKB-KW"/>
</dbReference>
<dbReference type="RefSeq" id="WP_386670717.1">
    <property type="nucleotide sequence ID" value="NZ_JBHLTG010000004.1"/>
</dbReference>
<organism evidence="7 8">
    <name type="scientific">Lysobacter korlensis</name>
    <dbReference type="NCBI Taxonomy" id="553636"/>
    <lineage>
        <taxon>Bacteria</taxon>
        <taxon>Pseudomonadati</taxon>
        <taxon>Pseudomonadota</taxon>
        <taxon>Gammaproteobacteria</taxon>
        <taxon>Lysobacterales</taxon>
        <taxon>Lysobacteraceae</taxon>
        <taxon>Lysobacter</taxon>
    </lineage>
</organism>
<keyword evidence="3 7" id="KW-0328">Glycosyltransferase</keyword>
<dbReference type="Proteomes" id="UP001589896">
    <property type="component" value="Unassembled WGS sequence"/>
</dbReference>
<evidence type="ECO:0000313" key="7">
    <source>
        <dbReference type="EMBL" id="MFC0679701.1"/>
    </source>
</evidence>
<keyword evidence="5" id="KW-0472">Membrane</keyword>
<dbReference type="Gene3D" id="3.90.550.10">
    <property type="entry name" value="Spore Coat Polysaccharide Biosynthesis Protein SpsA, Chain A"/>
    <property type="match status" value="1"/>
</dbReference>
<evidence type="ECO:0000256" key="2">
    <source>
        <dbReference type="ARBA" id="ARBA00022475"/>
    </source>
</evidence>
<comment type="subcellular location">
    <subcellularLocation>
        <location evidence="1">Cell membrane</location>
    </subcellularLocation>
</comment>